<keyword evidence="2" id="KW-1185">Reference proteome</keyword>
<gene>
    <name evidence="1" type="ORF">EV182_004856</name>
</gene>
<sequence length="57" mass="6642">MSRYLEIGILVLSSVVSAFVYDTNADIYEDELRNLKQEPQRYIKLKFTPALVGAYWI</sequence>
<accession>A0ACC1HAQ1</accession>
<evidence type="ECO:0000313" key="2">
    <source>
        <dbReference type="Proteomes" id="UP001145114"/>
    </source>
</evidence>
<feature type="non-terminal residue" evidence="1">
    <location>
        <position position="57"/>
    </location>
</feature>
<dbReference type="Proteomes" id="UP001145114">
    <property type="component" value="Unassembled WGS sequence"/>
</dbReference>
<name>A0ACC1HAQ1_9FUNG</name>
<evidence type="ECO:0000313" key="1">
    <source>
        <dbReference type="EMBL" id="KAJ1673634.1"/>
    </source>
</evidence>
<comment type="caution">
    <text evidence="1">The sequence shown here is derived from an EMBL/GenBank/DDBJ whole genome shotgun (WGS) entry which is preliminary data.</text>
</comment>
<dbReference type="EMBL" id="JAMZIH010006727">
    <property type="protein sequence ID" value="KAJ1673634.1"/>
    <property type="molecule type" value="Genomic_DNA"/>
</dbReference>
<organism evidence="1 2">
    <name type="scientific">Spiromyces aspiralis</name>
    <dbReference type="NCBI Taxonomy" id="68401"/>
    <lineage>
        <taxon>Eukaryota</taxon>
        <taxon>Fungi</taxon>
        <taxon>Fungi incertae sedis</taxon>
        <taxon>Zoopagomycota</taxon>
        <taxon>Kickxellomycotina</taxon>
        <taxon>Kickxellomycetes</taxon>
        <taxon>Kickxellales</taxon>
        <taxon>Kickxellaceae</taxon>
        <taxon>Spiromyces</taxon>
    </lineage>
</organism>
<protein>
    <submittedName>
        <fullName evidence="1">Uncharacterized protein</fullName>
    </submittedName>
</protein>
<proteinExistence type="predicted"/>
<reference evidence="1" key="1">
    <citation type="submission" date="2022-06" db="EMBL/GenBank/DDBJ databases">
        <title>Phylogenomic reconstructions and comparative analyses of Kickxellomycotina fungi.</title>
        <authorList>
            <person name="Reynolds N.K."/>
            <person name="Stajich J.E."/>
            <person name="Barry K."/>
            <person name="Grigoriev I.V."/>
            <person name="Crous P."/>
            <person name="Smith M.E."/>
        </authorList>
    </citation>
    <scope>NUCLEOTIDE SEQUENCE</scope>
    <source>
        <strain evidence="1">RSA 2271</strain>
    </source>
</reference>